<dbReference type="PROSITE" id="PS00488">
    <property type="entry name" value="PAL_HISTIDASE"/>
    <property type="match status" value="1"/>
</dbReference>
<comment type="PTM">
    <text evidence="6">Contains an active site 4-methylidene-imidazol-5-one (MIO), which is formed autocatalytically by cyclization and dehydration of residues Ala-Ser-Gly.</text>
</comment>
<keyword evidence="11" id="KW-1185">Reference proteome</keyword>
<reference evidence="10" key="1">
    <citation type="journal article" date="2024" name="Antonie Van Leeuwenhoek">
        <title>Bradyrhizobium ontarionense sp. nov., a novel bacterial symbiont isolated from Aeschynomene indica (Indian jointvetch), harbours photosynthesis, nitrogen fixation and nitrous oxide (N2O) reductase genes.</title>
        <authorList>
            <person name="Bromfield E.S.P."/>
            <person name="Cloutier S."/>
        </authorList>
    </citation>
    <scope>NUCLEOTIDE SEQUENCE</scope>
    <source>
        <strain evidence="10">A19</strain>
    </source>
</reference>
<accession>A0ABY3RLK7</accession>
<dbReference type="InterPro" id="IPR022313">
    <property type="entry name" value="Phe/His_NH3-lyase_AS"/>
</dbReference>
<protein>
    <recommendedName>
        <fullName evidence="2 6">Histidine ammonia-lyase</fullName>
        <shortName evidence="6">Histidase</shortName>
        <ecNumber evidence="2 6">4.3.1.3</ecNumber>
    </recommendedName>
</protein>
<organism evidence="10 11">
    <name type="scientific">Bradyrhizobium ontarionense</name>
    <dbReference type="NCBI Taxonomy" id="2898149"/>
    <lineage>
        <taxon>Bacteria</taxon>
        <taxon>Pseudomonadati</taxon>
        <taxon>Pseudomonadota</taxon>
        <taxon>Alphaproteobacteria</taxon>
        <taxon>Hyphomicrobiales</taxon>
        <taxon>Nitrobacteraceae</taxon>
        <taxon>Bradyrhizobium</taxon>
    </lineage>
</organism>
<dbReference type="NCBIfam" id="NF006871">
    <property type="entry name" value="PRK09367.1"/>
    <property type="match status" value="1"/>
</dbReference>
<dbReference type="PANTHER" id="PTHR10362">
    <property type="entry name" value="HISTIDINE AMMONIA-LYASE"/>
    <property type="match status" value="1"/>
</dbReference>
<dbReference type="NCBIfam" id="TIGR01225">
    <property type="entry name" value="hutH"/>
    <property type="match status" value="1"/>
</dbReference>
<dbReference type="HAMAP" id="MF_00229">
    <property type="entry name" value="His_ammonia_lyase"/>
    <property type="match status" value="1"/>
</dbReference>
<evidence type="ECO:0000256" key="2">
    <source>
        <dbReference type="ARBA" id="ARBA00012994"/>
    </source>
</evidence>
<evidence type="ECO:0000313" key="11">
    <source>
        <dbReference type="Proteomes" id="UP001431010"/>
    </source>
</evidence>
<evidence type="ECO:0000256" key="4">
    <source>
        <dbReference type="ARBA" id="ARBA00023239"/>
    </source>
</evidence>
<evidence type="ECO:0000256" key="9">
    <source>
        <dbReference type="RuleBase" id="RU004480"/>
    </source>
</evidence>
<dbReference type="InterPro" id="IPR024083">
    <property type="entry name" value="Fumarase/histidase_N"/>
</dbReference>
<proteinExistence type="inferred from homology"/>
<dbReference type="EC" id="4.3.1.3" evidence="2 6"/>
<feature type="modified residue" description="2,3-didehydroalanine (Ser)" evidence="6">
    <location>
        <position position="143"/>
    </location>
</feature>
<evidence type="ECO:0000256" key="3">
    <source>
        <dbReference type="ARBA" id="ARBA00022808"/>
    </source>
</evidence>
<dbReference type="RefSeq" id="WP_231327171.1">
    <property type="nucleotide sequence ID" value="NZ_CP088156.1"/>
</dbReference>
<evidence type="ECO:0000313" key="10">
    <source>
        <dbReference type="EMBL" id="UFZ07721.1"/>
    </source>
</evidence>
<keyword evidence="6" id="KW-0963">Cytoplasm</keyword>
<dbReference type="GO" id="GO:0004397">
    <property type="term" value="F:histidine ammonia-lyase activity"/>
    <property type="evidence" value="ECO:0007669"/>
    <property type="project" value="UniProtKB-EC"/>
</dbReference>
<evidence type="ECO:0000256" key="5">
    <source>
        <dbReference type="ARBA" id="ARBA00049269"/>
    </source>
</evidence>
<dbReference type="InterPro" id="IPR005921">
    <property type="entry name" value="HutH"/>
</dbReference>
<dbReference type="CDD" id="cd00332">
    <property type="entry name" value="PAL-HAL"/>
    <property type="match status" value="1"/>
</dbReference>
<keyword evidence="4 6" id="KW-0456">Lyase</keyword>
<dbReference type="Proteomes" id="UP001431010">
    <property type="component" value="Chromosome"/>
</dbReference>
<dbReference type="Gene3D" id="1.20.200.10">
    <property type="entry name" value="Fumarase/aspartase (Central domain)"/>
    <property type="match status" value="1"/>
</dbReference>
<dbReference type="EMBL" id="CP088156">
    <property type="protein sequence ID" value="UFZ07721.1"/>
    <property type="molecule type" value="Genomic_DNA"/>
</dbReference>
<name>A0ABY3RLK7_9BRAD</name>
<keyword evidence="3 6" id="KW-0369">Histidine metabolism</keyword>
<comment type="similarity">
    <text evidence="6 7">Belongs to the PAL/histidase family.</text>
</comment>
<feature type="cross-link" description="5-imidazolinone (Ala-Gly)" evidence="6">
    <location>
        <begin position="142"/>
        <end position="144"/>
    </location>
</feature>
<dbReference type="Pfam" id="PF00221">
    <property type="entry name" value="Lyase_aromatic"/>
    <property type="match status" value="1"/>
</dbReference>
<comment type="pathway">
    <text evidence="1 6 8">Amino-acid degradation; L-histidine degradation into L-glutamate; N-formimidoyl-L-glutamate from L-histidine: step 1/3.</text>
</comment>
<dbReference type="InterPro" id="IPR008948">
    <property type="entry name" value="L-Aspartase-like"/>
</dbReference>
<dbReference type="InterPro" id="IPR001106">
    <property type="entry name" value="Aromatic_Lyase"/>
</dbReference>
<dbReference type="Gene3D" id="1.10.275.10">
    <property type="entry name" value="Fumarase/aspartase (N-terminal domain)"/>
    <property type="match status" value="1"/>
</dbReference>
<comment type="catalytic activity">
    <reaction evidence="5 6 8">
        <text>L-histidine = trans-urocanate + NH4(+)</text>
        <dbReference type="Rhea" id="RHEA:21232"/>
        <dbReference type="ChEBI" id="CHEBI:17771"/>
        <dbReference type="ChEBI" id="CHEBI:28938"/>
        <dbReference type="ChEBI" id="CHEBI:57595"/>
        <dbReference type="EC" id="4.3.1.3"/>
    </reaction>
</comment>
<comment type="subcellular location">
    <subcellularLocation>
        <location evidence="6 9">Cytoplasm</location>
    </subcellularLocation>
</comment>
<sequence length="515" mass="52986">MSAITAAPGRVSLDDLAQVYNGAALALDPAYWPRVEAAAAIVAKAAQGADPVYGINTGFGKLASKRIPPDQTAQLQRNLIVSHCCGVGPATPEPIVRLMMALKIISLGRGASGVRRDIIDQLQAMLAHDVCPFVPQQGSVGASGDLAPLAHMTAVMIGEGQAFLDGRLVPGRDALARAGLAPVTLGPKEGLALINGTQFSTAYALAGLLRAQDLLNAALVTGALSVDAAMASTAPFRPEIQALRGHPGQIAAGRVLTELLDGSAIRLSHLEGDERVQDPYCLRCQPQVAGAALDLLTQAARTLVTEANAVTDNPLVLVETGEIISGGNFHAEPVAFAADQIALALSELGAISERRIATLVDPALNFGLPPFLTPEPGLNSGFMIAEVTAAALFAENKQRALPCSIDSTPTSANQEDHVSMAAHAARRLHDMADNLAHIIGIELLVAAQGIELRAPHGTSAALSAVIGALRAHVPALGNDRYMADDLGKAAALVAGGVLAKAAAGALGRETFPKLG</sequence>
<evidence type="ECO:0000256" key="6">
    <source>
        <dbReference type="HAMAP-Rule" id="MF_00229"/>
    </source>
</evidence>
<evidence type="ECO:0000256" key="1">
    <source>
        <dbReference type="ARBA" id="ARBA00005113"/>
    </source>
</evidence>
<evidence type="ECO:0000256" key="7">
    <source>
        <dbReference type="RuleBase" id="RU003954"/>
    </source>
</evidence>
<gene>
    <name evidence="6 10" type="primary">hutH</name>
    <name evidence="10" type="ORF">LQG66_16040</name>
</gene>
<evidence type="ECO:0000256" key="8">
    <source>
        <dbReference type="RuleBase" id="RU004479"/>
    </source>
</evidence>
<dbReference type="SUPFAM" id="SSF48557">
    <property type="entry name" value="L-aspartase-like"/>
    <property type="match status" value="1"/>
</dbReference>